<dbReference type="PANTHER" id="PTHR36034:SF2">
    <property type="entry name" value="EXPRESSED PROTEIN"/>
    <property type="match status" value="1"/>
</dbReference>
<accession>A0AAV9DJP7</accession>
<evidence type="ECO:0000313" key="2">
    <source>
        <dbReference type="EMBL" id="KAK1301318.1"/>
    </source>
</evidence>
<dbReference type="Proteomes" id="UP001180020">
    <property type="component" value="Unassembled WGS sequence"/>
</dbReference>
<evidence type="ECO:0000256" key="1">
    <source>
        <dbReference type="SAM" id="MobiDB-lite"/>
    </source>
</evidence>
<feature type="region of interest" description="Disordered" evidence="1">
    <location>
        <begin position="254"/>
        <end position="275"/>
    </location>
</feature>
<proteinExistence type="predicted"/>
<gene>
    <name evidence="2" type="ORF">QJS10_CPB12g01322</name>
</gene>
<dbReference type="PANTHER" id="PTHR36034">
    <property type="entry name" value="EXPRESSED PROTEIN"/>
    <property type="match status" value="1"/>
</dbReference>
<name>A0AAV9DJP7_ACOCL</name>
<evidence type="ECO:0000313" key="3">
    <source>
        <dbReference type="Proteomes" id="UP001180020"/>
    </source>
</evidence>
<feature type="region of interest" description="Disordered" evidence="1">
    <location>
        <begin position="423"/>
        <end position="443"/>
    </location>
</feature>
<sequence>MNFLMRAATPAVPLPDPPTVPDPNADMMPVHGPATTLQGLIADDPYPVPSLVEDGNGENDGGGAVTGDAPGLAAKNQIPVRNHTDVPEDEGLIIIPCKELPENWSDSADMLSFRSLDRSFIFPGEQIHILACLSTSKEDADVITPFRVAEMMSRNGSAQNIRQPNGVVGTDSSFTQDNGMNQASDLQDVVENGETILTTDNTDLKHDISASETFIRMEDYRKRTERLLERFMNSHFYVRIAEAEEPLWSKRNVAEPSSSDITGEKIPPSNRGSRMTTRKGNLLHAIIDKGSFDGSGSGGVARNIVKCCSLPSGDIVVLLQVIFGISDVKDPVLEILQFEKQNNNSSAPEKSDNLCVPKQDDPCGELLKWLLPVDRALPPPRPLSPPHLSSSSVIGTHRSTLSASSGSQLFSFGNLRSYSMSSLPQSGSASAPAASPPSSTNQSFELEDFDRFSQKQPKAQEVGTEGLLSFRGVTLEPERFSTHCGLEGIYIPGRRWRRKLEIVEPLEIHSFAANCNTDDLLCVQIKNVTPVHLPDIVIFLDAITIVFEEAPKGGSPLTLPISCIETGDGHALPNLALRRDEEHSFILKPATSLWKDFKVHGTRSYLPTQLRMGNTESNMPVIPKVSEGISSASDQYAILVSCRCNYTESRLFFKQPTSWQPRVARDLMISVASKISEQTAETNGKVSQLPVQVLTLQASNLTSENLTLTVLAPASLVAPPSVVPLNSAPETPVSPFVGFPEFMGRVDRDRLGPAVQRLSSLPTVGESQKESSDTGTRSISLTDRTISTTDIVSSADLGCTHLWLQSAVPLGCIPSQSSATAKLELLPLTDGIIALDTLQIAVKEKGLTYVPEQSLKIHATSSITTGIS</sequence>
<keyword evidence="3" id="KW-1185">Reference proteome</keyword>
<protein>
    <submittedName>
        <fullName evidence="2">Uncharacterized protein</fullName>
    </submittedName>
</protein>
<reference evidence="2" key="1">
    <citation type="journal article" date="2023" name="Nat. Commun.">
        <title>Diploid and tetraploid genomes of Acorus and the evolution of monocots.</title>
        <authorList>
            <person name="Ma L."/>
            <person name="Liu K.W."/>
            <person name="Li Z."/>
            <person name="Hsiao Y.Y."/>
            <person name="Qi Y."/>
            <person name="Fu T."/>
            <person name="Tang G.D."/>
            <person name="Zhang D."/>
            <person name="Sun W.H."/>
            <person name="Liu D.K."/>
            <person name="Li Y."/>
            <person name="Chen G.Z."/>
            <person name="Liu X.D."/>
            <person name="Liao X.Y."/>
            <person name="Jiang Y.T."/>
            <person name="Yu X."/>
            <person name="Hao Y."/>
            <person name="Huang J."/>
            <person name="Zhao X.W."/>
            <person name="Ke S."/>
            <person name="Chen Y.Y."/>
            <person name="Wu W.L."/>
            <person name="Hsu J.L."/>
            <person name="Lin Y.F."/>
            <person name="Huang M.D."/>
            <person name="Li C.Y."/>
            <person name="Huang L."/>
            <person name="Wang Z.W."/>
            <person name="Zhao X."/>
            <person name="Zhong W.Y."/>
            <person name="Peng D.H."/>
            <person name="Ahmad S."/>
            <person name="Lan S."/>
            <person name="Zhang J.S."/>
            <person name="Tsai W.C."/>
            <person name="Van de Peer Y."/>
            <person name="Liu Z.J."/>
        </authorList>
    </citation>
    <scope>NUCLEOTIDE SEQUENCE</scope>
    <source>
        <strain evidence="2">CP</strain>
    </source>
</reference>
<feature type="compositionally biased region" description="Low complexity" evidence="1">
    <location>
        <begin position="423"/>
        <end position="439"/>
    </location>
</feature>
<comment type="caution">
    <text evidence="2">The sequence shown here is derived from an EMBL/GenBank/DDBJ whole genome shotgun (WGS) entry which is preliminary data.</text>
</comment>
<dbReference type="AlphaFoldDB" id="A0AAV9DJP7"/>
<reference evidence="2" key="2">
    <citation type="submission" date="2023-06" db="EMBL/GenBank/DDBJ databases">
        <authorList>
            <person name="Ma L."/>
            <person name="Liu K.-W."/>
            <person name="Li Z."/>
            <person name="Hsiao Y.-Y."/>
            <person name="Qi Y."/>
            <person name="Fu T."/>
            <person name="Tang G."/>
            <person name="Zhang D."/>
            <person name="Sun W.-H."/>
            <person name="Liu D.-K."/>
            <person name="Li Y."/>
            <person name="Chen G.-Z."/>
            <person name="Liu X.-D."/>
            <person name="Liao X.-Y."/>
            <person name="Jiang Y.-T."/>
            <person name="Yu X."/>
            <person name="Hao Y."/>
            <person name="Huang J."/>
            <person name="Zhao X.-W."/>
            <person name="Ke S."/>
            <person name="Chen Y.-Y."/>
            <person name="Wu W.-L."/>
            <person name="Hsu J.-L."/>
            <person name="Lin Y.-F."/>
            <person name="Huang M.-D."/>
            <person name="Li C.-Y."/>
            <person name="Huang L."/>
            <person name="Wang Z.-W."/>
            <person name="Zhao X."/>
            <person name="Zhong W.-Y."/>
            <person name="Peng D.-H."/>
            <person name="Ahmad S."/>
            <person name="Lan S."/>
            <person name="Zhang J.-S."/>
            <person name="Tsai W.-C."/>
            <person name="Van De Peer Y."/>
            <person name="Liu Z.-J."/>
        </authorList>
    </citation>
    <scope>NUCLEOTIDE SEQUENCE</scope>
    <source>
        <strain evidence="2">CP</strain>
        <tissue evidence="2">Leaves</tissue>
    </source>
</reference>
<organism evidence="2 3">
    <name type="scientific">Acorus calamus</name>
    <name type="common">Sweet flag</name>
    <dbReference type="NCBI Taxonomy" id="4465"/>
    <lineage>
        <taxon>Eukaryota</taxon>
        <taxon>Viridiplantae</taxon>
        <taxon>Streptophyta</taxon>
        <taxon>Embryophyta</taxon>
        <taxon>Tracheophyta</taxon>
        <taxon>Spermatophyta</taxon>
        <taxon>Magnoliopsida</taxon>
        <taxon>Liliopsida</taxon>
        <taxon>Acoraceae</taxon>
        <taxon>Acorus</taxon>
    </lineage>
</organism>
<feature type="region of interest" description="Disordered" evidence="1">
    <location>
        <begin position="51"/>
        <end position="72"/>
    </location>
</feature>
<dbReference type="EMBL" id="JAUJYO010000012">
    <property type="protein sequence ID" value="KAK1301318.1"/>
    <property type="molecule type" value="Genomic_DNA"/>
</dbReference>
<feature type="region of interest" description="Disordered" evidence="1">
    <location>
        <begin position="760"/>
        <end position="780"/>
    </location>
</feature>